<evidence type="ECO:0000313" key="3">
    <source>
        <dbReference type="Proteomes" id="UP001206925"/>
    </source>
</evidence>
<proteinExistence type="predicted"/>
<sequence length="85" mass="9650">MLLRHYMGEDLESLSLKEIQNLEQQLDTGLKNIRAKKNQLLHESISELQKKEYLDFGDRSAGDDTLAAGARWCMQTGGWVTIQIG</sequence>
<comment type="caution">
    <text evidence="2">The sequence shown here is derived from an EMBL/GenBank/DDBJ whole genome shotgun (WGS) entry which is preliminary data.</text>
</comment>
<dbReference type="GO" id="GO:0003700">
    <property type="term" value="F:DNA-binding transcription factor activity"/>
    <property type="evidence" value="ECO:0007669"/>
    <property type="project" value="InterPro"/>
</dbReference>
<dbReference type="GO" id="GO:0005634">
    <property type="term" value="C:nucleus"/>
    <property type="evidence" value="ECO:0007669"/>
    <property type="project" value="InterPro"/>
</dbReference>
<organism evidence="2 3">
    <name type="scientific">Ambrosia artemisiifolia</name>
    <name type="common">Common ragweed</name>
    <dbReference type="NCBI Taxonomy" id="4212"/>
    <lineage>
        <taxon>Eukaryota</taxon>
        <taxon>Viridiplantae</taxon>
        <taxon>Streptophyta</taxon>
        <taxon>Embryophyta</taxon>
        <taxon>Tracheophyta</taxon>
        <taxon>Spermatophyta</taxon>
        <taxon>Magnoliopsida</taxon>
        <taxon>eudicotyledons</taxon>
        <taxon>Gunneridae</taxon>
        <taxon>Pentapetalae</taxon>
        <taxon>asterids</taxon>
        <taxon>campanulids</taxon>
        <taxon>Asterales</taxon>
        <taxon>Asteraceae</taxon>
        <taxon>Asteroideae</taxon>
        <taxon>Heliantheae alliance</taxon>
        <taxon>Heliantheae</taxon>
        <taxon>Ambrosia</taxon>
    </lineage>
</organism>
<dbReference type="Proteomes" id="UP001206925">
    <property type="component" value="Unassembled WGS sequence"/>
</dbReference>
<gene>
    <name evidence="2" type="ORF">M8C21_029685</name>
</gene>
<dbReference type="Pfam" id="PF01486">
    <property type="entry name" value="K-box"/>
    <property type="match status" value="1"/>
</dbReference>
<name>A0AAD5G257_AMBAR</name>
<accession>A0AAD5G257</accession>
<dbReference type="PROSITE" id="PS51297">
    <property type="entry name" value="K_BOX"/>
    <property type="match status" value="1"/>
</dbReference>
<dbReference type="AlphaFoldDB" id="A0AAD5G257"/>
<protein>
    <recommendedName>
        <fullName evidence="1">K-box domain-containing protein</fullName>
    </recommendedName>
</protein>
<keyword evidence="3" id="KW-1185">Reference proteome</keyword>
<feature type="domain" description="K-box" evidence="1">
    <location>
        <begin position="1"/>
        <end position="78"/>
    </location>
</feature>
<dbReference type="EMBL" id="JAMZMK010011975">
    <property type="protein sequence ID" value="KAI7725337.1"/>
    <property type="molecule type" value="Genomic_DNA"/>
</dbReference>
<reference evidence="2" key="1">
    <citation type="submission" date="2022-06" db="EMBL/GenBank/DDBJ databases">
        <title>Uncovering the hologenomic basis of an extraordinary plant invasion.</title>
        <authorList>
            <person name="Bieker V.C."/>
            <person name="Martin M.D."/>
            <person name="Gilbert T."/>
            <person name="Hodgins K."/>
            <person name="Battlay P."/>
            <person name="Petersen B."/>
            <person name="Wilson J."/>
        </authorList>
    </citation>
    <scope>NUCLEOTIDE SEQUENCE</scope>
    <source>
        <strain evidence="2">AA19_3_7</strain>
        <tissue evidence="2">Leaf</tissue>
    </source>
</reference>
<evidence type="ECO:0000259" key="1">
    <source>
        <dbReference type="PROSITE" id="PS51297"/>
    </source>
</evidence>
<dbReference type="InterPro" id="IPR002487">
    <property type="entry name" value="TF_Kbox"/>
</dbReference>
<evidence type="ECO:0000313" key="2">
    <source>
        <dbReference type="EMBL" id="KAI7725337.1"/>
    </source>
</evidence>